<comment type="caution">
    <text evidence="1">The sequence shown here is derived from an EMBL/GenBank/DDBJ whole genome shotgun (WGS) entry which is preliminary data.</text>
</comment>
<gene>
    <name evidence="1" type="ORF">J2R62_09210</name>
</gene>
<dbReference type="InterPro" id="IPR050289">
    <property type="entry name" value="TorD/DmsD_chaperones"/>
</dbReference>
<dbReference type="InterPro" id="IPR026269">
    <property type="entry name" value="DmsD-type"/>
</dbReference>
<dbReference type="InterPro" id="IPR036411">
    <property type="entry name" value="TorD-like_sf"/>
</dbReference>
<dbReference type="PANTHER" id="PTHR34227">
    <property type="entry name" value="CHAPERONE PROTEIN YCDY"/>
    <property type="match status" value="1"/>
</dbReference>
<dbReference type="RefSeq" id="WP_207542080.1">
    <property type="nucleotide sequence ID" value="NZ_JAFNAA010000008.1"/>
</dbReference>
<dbReference type="PIRSF" id="PIRSF004690">
    <property type="entry name" value="DmsD"/>
    <property type="match status" value="1"/>
</dbReference>
<evidence type="ECO:0000313" key="1">
    <source>
        <dbReference type="EMBL" id="MBO1108398.1"/>
    </source>
</evidence>
<sequence length="195" mass="21174">MNTFSTLCRLFGTLFYRRPDDAVMPPVLNMLQQGALSEMWPLVLSDNSEFALKQLRQPQDVAALCADYSELFGDNGAVSLLAEQHGIDVQGFAAFQQQVGMPGAGTVAGGHFGQMLLTASWVEDQSAEDEVSAQEALFQHYLLPTAAKVLGQVEMHAKTGFYRALAVLTREALSAMADELVEQLEAQDGDESDNA</sequence>
<proteinExistence type="predicted"/>
<accession>A0A8I1W6J0</accession>
<dbReference type="AlphaFoldDB" id="A0A8I1W6J0"/>
<dbReference type="SUPFAM" id="SSF89155">
    <property type="entry name" value="TorD-like"/>
    <property type="match status" value="1"/>
</dbReference>
<name>A0A8I1W6J0_PLESH</name>
<dbReference type="Gene3D" id="1.10.3480.10">
    <property type="entry name" value="TorD-like"/>
    <property type="match status" value="1"/>
</dbReference>
<dbReference type="Proteomes" id="UP000664658">
    <property type="component" value="Unassembled WGS sequence"/>
</dbReference>
<reference evidence="1" key="1">
    <citation type="submission" date="2021-03" db="EMBL/GenBank/DDBJ databases">
        <title>Plesiomonas shigelloides zfcc0051, isolated from zebrafish feces.</title>
        <authorList>
            <person name="Vanderhoek Z."/>
            <person name="Gaulke C."/>
        </authorList>
    </citation>
    <scope>NUCLEOTIDE SEQUENCE</scope>
    <source>
        <strain evidence="1">Zfcc0051</strain>
    </source>
</reference>
<protein>
    <submittedName>
        <fullName evidence="1">Molecular chaperone</fullName>
    </submittedName>
</protein>
<dbReference type="EMBL" id="JAFNAA010000008">
    <property type="protein sequence ID" value="MBO1108398.1"/>
    <property type="molecule type" value="Genomic_DNA"/>
</dbReference>
<evidence type="ECO:0000313" key="2">
    <source>
        <dbReference type="Proteomes" id="UP000664658"/>
    </source>
</evidence>
<organism evidence="1 2">
    <name type="scientific">Plesiomonas shigelloides</name>
    <name type="common">Aeromonas shigelloides</name>
    <dbReference type="NCBI Taxonomy" id="703"/>
    <lineage>
        <taxon>Bacteria</taxon>
        <taxon>Pseudomonadati</taxon>
        <taxon>Pseudomonadota</taxon>
        <taxon>Gammaproteobacteria</taxon>
        <taxon>Enterobacterales</taxon>
        <taxon>Enterobacteriaceae</taxon>
        <taxon>Plesiomonas</taxon>
    </lineage>
</organism>
<dbReference type="PANTHER" id="PTHR34227:SF12">
    <property type="entry name" value="CHAPERONE PROTEIN YCDY"/>
    <property type="match status" value="1"/>
</dbReference>